<dbReference type="OrthoDB" id="5590282at2759"/>
<evidence type="ECO:0000313" key="10">
    <source>
        <dbReference type="EMBL" id="KAJ8028820.1"/>
    </source>
</evidence>
<evidence type="ECO:0000256" key="5">
    <source>
        <dbReference type="ARBA" id="ARBA00023306"/>
    </source>
</evidence>
<evidence type="ECO:0000313" key="11">
    <source>
        <dbReference type="Proteomes" id="UP001152320"/>
    </source>
</evidence>
<keyword evidence="5" id="KW-0131">Cell cycle</keyword>
<dbReference type="InterPro" id="IPR006671">
    <property type="entry name" value="Cyclin_N"/>
</dbReference>
<dbReference type="CDD" id="cd20504">
    <property type="entry name" value="CYCLIN_CCNA_rpt1"/>
    <property type="match status" value="1"/>
</dbReference>
<sequence>MSNVTYPLRDLSSFPETTNLNPDQAFQQTRKTKREDASARGNGPQACKRAALGTITNNVGRIQPARAAKQAASLGGYYNIFGSENLPPQGLDGFPAACSSGFGFPSSSTASSRPSFSIHVDAESHLDPGSSLTSSDREATTLHPSVTCLPRQPLANLENVDINLEPSPMLLDTSLTDNRFADELKKETDLAPRDNIYEVAEYSEEVFQYLREAELRNRPKPSYMKKQPDITASMRCILIDWLVEVAEEYKLNNETLYLSVSYIDRFLSQMSVLRAKLQLVGTASAFIAAKFEEIYPPELKEFVYITDDTYTAKQVLRMEHMILKVLSFDLAVPTINVFLPRYIKASQGDTKLENLSKYLAELSLQHYEFIKYLPSTIAASAVCLARHTLHQHAWTPLLCKYSGYELQDIIPCVQELHQVYKDAPGFPQQAVRDKYKSSKYNSISLTLARDEPPGICE</sequence>
<keyword evidence="2" id="KW-0132">Cell division</keyword>
<dbReference type="GO" id="GO:0044772">
    <property type="term" value="P:mitotic cell cycle phase transition"/>
    <property type="evidence" value="ECO:0007669"/>
    <property type="project" value="InterPro"/>
</dbReference>
<dbReference type="AlphaFoldDB" id="A0A9Q1BLT9"/>
<dbReference type="InterPro" id="IPR004367">
    <property type="entry name" value="Cyclin_C-dom"/>
</dbReference>
<dbReference type="Gene3D" id="1.10.472.10">
    <property type="entry name" value="Cyclin-like"/>
    <property type="match status" value="2"/>
</dbReference>
<dbReference type="GO" id="GO:0016538">
    <property type="term" value="F:cyclin-dependent protein serine/threonine kinase regulator activity"/>
    <property type="evidence" value="ECO:0007669"/>
    <property type="project" value="InterPro"/>
</dbReference>
<dbReference type="SUPFAM" id="SSF47954">
    <property type="entry name" value="Cyclin-like"/>
    <property type="match status" value="2"/>
</dbReference>
<gene>
    <name evidence="10" type="ORF">HOLleu_31169</name>
</gene>
<feature type="region of interest" description="Disordered" evidence="7">
    <location>
        <begin position="1"/>
        <end position="46"/>
    </location>
</feature>
<feature type="domain" description="Cyclin-like" evidence="8">
    <location>
        <begin position="240"/>
        <end position="324"/>
    </location>
</feature>
<dbReference type="InterPro" id="IPR046965">
    <property type="entry name" value="Cyclin_A/B-like"/>
</dbReference>
<dbReference type="InterPro" id="IPR039361">
    <property type="entry name" value="Cyclin"/>
</dbReference>
<feature type="compositionally biased region" description="Polar residues" evidence="7">
    <location>
        <begin position="14"/>
        <end position="29"/>
    </location>
</feature>
<keyword evidence="11" id="KW-1185">Reference proteome</keyword>
<dbReference type="FunFam" id="1.10.472.10:FF:000001">
    <property type="entry name" value="G2/mitotic-specific cyclin"/>
    <property type="match status" value="1"/>
</dbReference>
<dbReference type="CDD" id="cd20506">
    <property type="entry name" value="CYCLIN_AtCycA-like_rpt2"/>
    <property type="match status" value="1"/>
</dbReference>
<comment type="similarity">
    <text evidence="1">Belongs to the cyclin family. Cyclin AB subfamily.</text>
</comment>
<dbReference type="Pfam" id="PF02984">
    <property type="entry name" value="Cyclin_C"/>
    <property type="match status" value="1"/>
</dbReference>
<keyword evidence="4 6" id="KW-0195">Cyclin</keyword>
<name>A0A9Q1BLT9_HOLLE</name>
<evidence type="ECO:0000259" key="9">
    <source>
        <dbReference type="SMART" id="SM01332"/>
    </source>
</evidence>
<organism evidence="10 11">
    <name type="scientific">Holothuria leucospilota</name>
    <name type="common">Black long sea cucumber</name>
    <name type="synonym">Mertensiothuria leucospilota</name>
    <dbReference type="NCBI Taxonomy" id="206669"/>
    <lineage>
        <taxon>Eukaryota</taxon>
        <taxon>Metazoa</taxon>
        <taxon>Echinodermata</taxon>
        <taxon>Eleutherozoa</taxon>
        <taxon>Echinozoa</taxon>
        <taxon>Holothuroidea</taxon>
        <taxon>Aspidochirotacea</taxon>
        <taxon>Aspidochirotida</taxon>
        <taxon>Holothuriidae</taxon>
        <taxon>Holothuria</taxon>
    </lineage>
</organism>
<evidence type="ECO:0000256" key="2">
    <source>
        <dbReference type="ARBA" id="ARBA00022618"/>
    </source>
</evidence>
<dbReference type="Proteomes" id="UP001152320">
    <property type="component" value="Chromosome 15"/>
</dbReference>
<dbReference type="SMART" id="SM00385">
    <property type="entry name" value="CYCLIN"/>
    <property type="match status" value="2"/>
</dbReference>
<accession>A0A9Q1BLT9</accession>
<feature type="domain" description="Cyclin C-terminal" evidence="9">
    <location>
        <begin position="333"/>
        <end position="449"/>
    </location>
</feature>
<evidence type="ECO:0000256" key="7">
    <source>
        <dbReference type="SAM" id="MobiDB-lite"/>
    </source>
</evidence>
<dbReference type="Pfam" id="PF16500">
    <property type="entry name" value="Cyclin_N2"/>
    <property type="match status" value="1"/>
</dbReference>
<evidence type="ECO:0000256" key="3">
    <source>
        <dbReference type="ARBA" id="ARBA00022776"/>
    </source>
</evidence>
<evidence type="ECO:0000259" key="8">
    <source>
        <dbReference type="SMART" id="SM00385"/>
    </source>
</evidence>
<evidence type="ECO:0000256" key="4">
    <source>
        <dbReference type="ARBA" id="ARBA00023127"/>
    </source>
</evidence>
<dbReference type="SMART" id="SM01332">
    <property type="entry name" value="Cyclin_C"/>
    <property type="match status" value="1"/>
</dbReference>
<dbReference type="PROSITE" id="PS00292">
    <property type="entry name" value="CYCLINS"/>
    <property type="match status" value="1"/>
</dbReference>
<protein>
    <submittedName>
        <fullName evidence="10">G2/mitotic-specific cyclin-A</fullName>
    </submittedName>
</protein>
<dbReference type="GO" id="GO:0051301">
    <property type="term" value="P:cell division"/>
    <property type="evidence" value="ECO:0007669"/>
    <property type="project" value="UniProtKB-KW"/>
</dbReference>
<evidence type="ECO:0000256" key="6">
    <source>
        <dbReference type="RuleBase" id="RU000383"/>
    </source>
</evidence>
<comment type="caution">
    <text evidence="10">The sequence shown here is derived from an EMBL/GenBank/DDBJ whole genome shotgun (WGS) entry which is preliminary data.</text>
</comment>
<dbReference type="InterPro" id="IPR013763">
    <property type="entry name" value="Cyclin-like_dom"/>
</dbReference>
<dbReference type="EMBL" id="JAIZAY010000015">
    <property type="protein sequence ID" value="KAJ8028820.1"/>
    <property type="molecule type" value="Genomic_DNA"/>
</dbReference>
<evidence type="ECO:0000256" key="1">
    <source>
        <dbReference type="ARBA" id="ARBA00006955"/>
    </source>
</evidence>
<dbReference type="InterPro" id="IPR032447">
    <property type="entry name" value="Cyclin-A_N"/>
</dbReference>
<dbReference type="Pfam" id="PF00134">
    <property type="entry name" value="Cyclin_N"/>
    <property type="match status" value="1"/>
</dbReference>
<dbReference type="PIRSF" id="PIRSF001771">
    <property type="entry name" value="Cyclin_A_B_D_E"/>
    <property type="match status" value="1"/>
</dbReference>
<dbReference type="PANTHER" id="PTHR10177">
    <property type="entry name" value="CYCLINS"/>
    <property type="match status" value="1"/>
</dbReference>
<dbReference type="InterPro" id="IPR048258">
    <property type="entry name" value="Cyclins_cyclin-box"/>
</dbReference>
<reference evidence="10" key="1">
    <citation type="submission" date="2021-10" db="EMBL/GenBank/DDBJ databases">
        <title>Tropical sea cucumber genome reveals ecological adaptation and Cuvierian tubules defense mechanism.</title>
        <authorList>
            <person name="Chen T."/>
        </authorList>
    </citation>
    <scope>NUCLEOTIDE SEQUENCE</scope>
    <source>
        <strain evidence="10">Nanhai2018</strain>
        <tissue evidence="10">Muscle</tissue>
    </source>
</reference>
<dbReference type="InterPro" id="IPR036915">
    <property type="entry name" value="Cyclin-like_sf"/>
</dbReference>
<proteinExistence type="inferred from homology"/>
<feature type="domain" description="Cyclin-like" evidence="8">
    <location>
        <begin position="337"/>
        <end position="418"/>
    </location>
</feature>
<keyword evidence="3" id="KW-0498">Mitosis</keyword>